<evidence type="ECO:0000313" key="1">
    <source>
        <dbReference type="EMBL" id="QDT17390.1"/>
    </source>
</evidence>
<proteinExistence type="predicted"/>
<dbReference type="KEGG" id="acaf:CA12_35110"/>
<sequence>MSDFTPESDELPPALALALPAWRLDTDVPDFAPGVVRRLREERRRERPNGGGSPRRWRQAAWATLAAALLIGCSVLWMQGDNAEAPRMAAAEPSVPAAVQPAPSPPAFVQPEREPPSLPPVSVSVAGLPGEESEGLAVGPGAPRLSPERAIALRDDLLPVDLFSTDRLAQAWAVLPDPNRTWRDEVRDGVQPFRAGAETVATLFAEALPPPRRSY</sequence>
<gene>
    <name evidence="1" type="ORF">CA12_35110</name>
</gene>
<dbReference type="AlphaFoldDB" id="A0A517PDE5"/>
<protein>
    <submittedName>
        <fullName evidence="1">Uncharacterized protein</fullName>
    </submittedName>
</protein>
<organism evidence="1 2">
    <name type="scientific">Alienimonas californiensis</name>
    <dbReference type="NCBI Taxonomy" id="2527989"/>
    <lineage>
        <taxon>Bacteria</taxon>
        <taxon>Pseudomonadati</taxon>
        <taxon>Planctomycetota</taxon>
        <taxon>Planctomycetia</taxon>
        <taxon>Planctomycetales</taxon>
        <taxon>Planctomycetaceae</taxon>
        <taxon>Alienimonas</taxon>
    </lineage>
</organism>
<keyword evidence="2" id="KW-1185">Reference proteome</keyword>
<dbReference type="EMBL" id="CP036265">
    <property type="protein sequence ID" value="QDT17390.1"/>
    <property type="molecule type" value="Genomic_DNA"/>
</dbReference>
<evidence type="ECO:0000313" key="2">
    <source>
        <dbReference type="Proteomes" id="UP000318741"/>
    </source>
</evidence>
<accession>A0A517PDE5</accession>
<reference evidence="1 2" key="1">
    <citation type="submission" date="2019-02" db="EMBL/GenBank/DDBJ databases">
        <title>Deep-cultivation of Planctomycetes and their phenomic and genomic characterization uncovers novel biology.</title>
        <authorList>
            <person name="Wiegand S."/>
            <person name="Jogler M."/>
            <person name="Boedeker C."/>
            <person name="Pinto D."/>
            <person name="Vollmers J."/>
            <person name="Rivas-Marin E."/>
            <person name="Kohn T."/>
            <person name="Peeters S.H."/>
            <person name="Heuer A."/>
            <person name="Rast P."/>
            <person name="Oberbeckmann S."/>
            <person name="Bunk B."/>
            <person name="Jeske O."/>
            <person name="Meyerdierks A."/>
            <person name="Storesund J.E."/>
            <person name="Kallscheuer N."/>
            <person name="Luecker S."/>
            <person name="Lage O.M."/>
            <person name="Pohl T."/>
            <person name="Merkel B.J."/>
            <person name="Hornburger P."/>
            <person name="Mueller R.-W."/>
            <person name="Bruemmer F."/>
            <person name="Labrenz M."/>
            <person name="Spormann A.M."/>
            <person name="Op den Camp H."/>
            <person name="Overmann J."/>
            <person name="Amann R."/>
            <person name="Jetten M.S.M."/>
            <person name="Mascher T."/>
            <person name="Medema M.H."/>
            <person name="Devos D.P."/>
            <person name="Kaster A.-K."/>
            <person name="Ovreas L."/>
            <person name="Rohde M."/>
            <person name="Galperin M.Y."/>
            <person name="Jogler C."/>
        </authorList>
    </citation>
    <scope>NUCLEOTIDE SEQUENCE [LARGE SCALE GENOMIC DNA]</scope>
    <source>
        <strain evidence="1 2">CA12</strain>
    </source>
</reference>
<name>A0A517PDE5_9PLAN</name>
<dbReference type="RefSeq" id="WP_145360267.1">
    <property type="nucleotide sequence ID" value="NZ_CP036265.1"/>
</dbReference>
<dbReference type="Proteomes" id="UP000318741">
    <property type="component" value="Chromosome"/>
</dbReference>